<keyword evidence="2" id="KW-1185">Reference proteome</keyword>
<gene>
    <name evidence="1" type="ORF">CRENPOLYSF1_830001</name>
</gene>
<dbReference type="EMBL" id="FUKI01000163">
    <property type="protein sequence ID" value="SJM95995.1"/>
    <property type="molecule type" value="Genomic_DNA"/>
</dbReference>
<organism evidence="1 2">
    <name type="scientific">Crenothrix polyspora</name>
    <dbReference type="NCBI Taxonomy" id="360316"/>
    <lineage>
        <taxon>Bacteria</taxon>
        <taxon>Pseudomonadati</taxon>
        <taxon>Pseudomonadota</taxon>
        <taxon>Gammaproteobacteria</taxon>
        <taxon>Methylococcales</taxon>
        <taxon>Crenotrichaceae</taxon>
        <taxon>Crenothrix</taxon>
    </lineage>
</organism>
<dbReference type="Proteomes" id="UP000195667">
    <property type="component" value="Unassembled WGS sequence"/>
</dbReference>
<reference evidence="2" key="1">
    <citation type="submission" date="2017-02" db="EMBL/GenBank/DDBJ databases">
        <authorList>
            <person name="Daims H."/>
        </authorList>
    </citation>
    <scope>NUCLEOTIDE SEQUENCE [LARGE SCALE GENOMIC DNA]</scope>
</reference>
<protein>
    <submittedName>
        <fullName evidence="1">Uncharacterized protein</fullName>
    </submittedName>
</protein>
<evidence type="ECO:0000313" key="2">
    <source>
        <dbReference type="Proteomes" id="UP000195667"/>
    </source>
</evidence>
<sequence>MHSVYQSIDINTLYLLTPVVVQYAFAVVA</sequence>
<evidence type="ECO:0000313" key="1">
    <source>
        <dbReference type="EMBL" id="SJM95995.1"/>
    </source>
</evidence>
<proteinExistence type="predicted"/>
<dbReference type="AlphaFoldDB" id="A0A1R4HIE0"/>
<accession>A0A1R4HIE0</accession>
<name>A0A1R4HIE0_9GAMM</name>